<evidence type="ECO:0000313" key="10">
    <source>
        <dbReference type="Proteomes" id="UP000608420"/>
    </source>
</evidence>
<evidence type="ECO:0000313" key="9">
    <source>
        <dbReference type="EMBL" id="GGG12709.1"/>
    </source>
</evidence>
<protein>
    <recommendedName>
        <fullName evidence="2">histidine kinase</fullName>
        <ecNumber evidence="2">2.7.13.3</ecNumber>
    </recommendedName>
</protein>
<evidence type="ECO:0000256" key="3">
    <source>
        <dbReference type="ARBA" id="ARBA00022679"/>
    </source>
</evidence>
<organism evidence="9 10">
    <name type="scientific">Paenibacillus aceti</name>
    <dbReference type="NCBI Taxonomy" id="1820010"/>
    <lineage>
        <taxon>Bacteria</taxon>
        <taxon>Bacillati</taxon>
        <taxon>Bacillota</taxon>
        <taxon>Bacilli</taxon>
        <taxon>Bacillales</taxon>
        <taxon>Paenibacillaceae</taxon>
        <taxon>Paenibacillus</taxon>
    </lineage>
</organism>
<evidence type="ECO:0000256" key="4">
    <source>
        <dbReference type="ARBA" id="ARBA00022741"/>
    </source>
</evidence>
<dbReference type="Proteomes" id="UP000608420">
    <property type="component" value="Unassembled WGS sequence"/>
</dbReference>
<feature type="domain" description="Histidine kinase" evidence="8">
    <location>
        <begin position="1"/>
        <end position="112"/>
    </location>
</feature>
<reference evidence="10" key="1">
    <citation type="journal article" date="2019" name="Int. J. Syst. Evol. Microbiol.">
        <title>The Global Catalogue of Microorganisms (GCM) 10K type strain sequencing project: providing services to taxonomists for standard genome sequencing and annotation.</title>
        <authorList>
            <consortium name="The Broad Institute Genomics Platform"/>
            <consortium name="The Broad Institute Genome Sequencing Center for Infectious Disease"/>
            <person name="Wu L."/>
            <person name="Ma J."/>
        </authorList>
    </citation>
    <scope>NUCLEOTIDE SEQUENCE [LARGE SCALE GENOMIC DNA]</scope>
    <source>
        <strain evidence="10">CGMCC 1.15420</strain>
    </source>
</reference>
<dbReference type="EC" id="2.7.13.3" evidence="2"/>
<evidence type="ECO:0000256" key="2">
    <source>
        <dbReference type="ARBA" id="ARBA00012438"/>
    </source>
</evidence>
<name>A0ABQ1W3E0_9BACL</name>
<proteinExistence type="predicted"/>
<evidence type="ECO:0000256" key="5">
    <source>
        <dbReference type="ARBA" id="ARBA00022777"/>
    </source>
</evidence>
<evidence type="ECO:0000256" key="1">
    <source>
        <dbReference type="ARBA" id="ARBA00000085"/>
    </source>
</evidence>
<keyword evidence="4" id="KW-0547">Nucleotide-binding</keyword>
<dbReference type="SMART" id="SM00387">
    <property type="entry name" value="HATPase_c"/>
    <property type="match status" value="1"/>
</dbReference>
<comment type="caution">
    <text evidence="9">The sequence shown here is derived from an EMBL/GenBank/DDBJ whole genome shotgun (WGS) entry which is preliminary data.</text>
</comment>
<evidence type="ECO:0000256" key="6">
    <source>
        <dbReference type="ARBA" id="ARBA00022840"/>
    </source>
</evidence>
<sequence>MAIQPQWAARRIHFELNLSAVHINADHDQLNQVWTNILSNSIKFSPEDGVIQVSLEQDTRNVIVRISDKGIGISAEDQKRIFERFFKADRSHSPSFLEKSVLARLLIKLSGDPYEGLPFDDETKKQMRMIMFKNLYNSSMMNEMEHIYTNFKAAEPLKFPKELPLILFVQAENADVKGWIPLHEEQATDSVHGAVIKLDGGHYLHHTHSKEIVEGFRKYMKDFELVS</sequence>
<dbReference type="InterPro" id="IPR050736">
    <property type="entry name" value="Sensor_HK_Regulatory"/>
</dbReference>
<dbReference type="Gene3D" id="3.30.565.10">
    <property type="entry name" value="Histidine kinase-like ATPase, C-terminal domain"/>
    <property type="match status" value="1"/>
</dbReference>
<accession>A0ABQ1W3E0</accession>
<evidence type="ECO:0000259" key="8">
    <source>
        <dbReference type="PROSITE" id="PS50109"/>
    </source>
</evidence>
<dbReference type="InterPro" id="IPR036890">
    <property type="entry name" value="HATPase_C_sf"/>
</dbReference>
<keyword evidence="6" id="KW-0067">ATP-binding</keyword>
<dbReference type="PANTHER" id="PTHR43711:SF1">
    <property type="entry name" value="HISTIDINE KINASE 1"/>
    <property type="match status" value="1"/>
</dbReference>
<keyword evidence="5" id="KW-0418">Kinase</keyword>
<dbReference type="Pfam" id="PF02518">
    <property type="entry name" value="HATPase_c"/>
    <property type="match status" value="1"/>
</dbReference>
<dbReference type="InterPro" id="IPR005467">
    <property type="entry name" value="His_kinase_dom"/>
</dbReference>
<gene>
    <name evidence="9" type="ORF">GCM10010913_38120</name>
</gene>
<keyword evidence="7" id="KW-0902">Two-component regulatory system</keyword>
<keyword evidence="3" id="KW-0808">Transferase</keyword>
<comment type="catalytic activity">
    <reaction evidence="1">
        <text>ATP + protein L-histidine = ADP + protein N-phospho-L-histidine.</text>
        <dbReference type="EC" id="2.7.13.3"/>
    </reaction>
</comment>
<dbReference type="EMBL" id="BMIW01000034">
    <property type="protein sequence ID" value="GGG12709.1"/>
    <property type="molecule type" value="Genomic_DNA"/>
</dbReference>
<dbReference type="SUPFAM" id="SSF55874">
    <property type="entry name" value="ATPase domain of HSP90 chaperone/DNA topoisomerase II/histidine kinase"/>
    <property type="match status" value="1"/>
</dbReference>
<evidence type="ECO:0000256" key="7">
    <source>
        <dbReference type="ARBA" id="ARBA00023012"/>
    </source>
</evidence>
<dbReference type="PROSITE" id="PS50109">
    <property type="entry name" value="HIS_KIN"/>
    <property type="match status" value="1"/>
</dbReference>
<keyword evidence="10" id="KW-1185">Reference proteome</keyword>
<dbReference type="InterPro" id="IPR003594">
    <property type="entry name" value="HATPase_dom"/>
</dbReference>
<dbReference type="PANTHER" id="PTHR43711">
    <property type="entry name" value="TWO-COMPONENT HISTIDINE KINASE"/>
    <property type="match status" value="1"/>
</dbReference>